<name>A0A9D2KQ86_9BACT</name>
<protein>
    <submittedName>
        <fullName evidence="1">Outer membrane homotrimeric porin</fullName>
    </submittedName>
</protein>
<evidence type="ECO:0000313" key="2">
    <source>
        <dbReference type="Proteomes" id="UP000823821"/>
    </source>
</evidence>
<proteinExistence type="predicted"/>
<comment type="caution">
    <text evidence="1">The sequence shown here is derived from an EMBL/GenBank/DDBJ whole genome shotgun (WGS) entry which is preliminary data.</text>
</comment>
<evidence type="ECO:0000313" key="1">
    <source>
        <dbReference type="EMBL" id="HJA79527.1"/>
    </source>
</evidence>
<reference evidence="1" key="1">
    <citation type="journal article" date="2021" name="PeerJ">
        <title>Extensive microbial diversity within the chicken gut microbiome revealed by metagenomics and culture.</title>
        <authorList>
            <person name="Gilroy R."/>
            <person name="Ravi A."/>
            <person name="Getino M."/>
            <person name="Pursley I."/>
            <person name="Horton D.L."/>
            <person name="Alikhan N.F."/>
            <person name="Baker D."/>
            <person name="Gharbi K."/>
            <person name="Hall N."/>
            <person name="Watson M."/>
            <person name="Adriaenssens E.M."/>
            <person name="Foster-Nyarko E."/>
            <person name="Jarju S."/>
            <person name="Secka A."/>
            <person name="Antonio M."/>
            <person name="Oren A."/>
            <person name="Chaudhuri R.R."/>
            <person name="La Ragione R."/>
            <person name="Hildebrand F."/>
            <person name="Pallen M.J."/>
        </authorList>
    </citation>
    <scope>NUCLEOTIDE SEQUENCE</scope>
    <source>
        <strain evidence="1">5032</strain>
    </source>
</reference>
<reference evidence="1" key="2">
    <citation type="submission" date="2021-04" db="EMBL/GenBank/DDBJ databases">
        <authorList>
            <person name="Gilroy R."/>
        </authorList>
    </citation>
    <scope>NUCLEOTIDE SEQUENCE</scope>
    <source>
        <strain evidence="1">5032</strain>
    </source>
</reference>
<organism evidence="1 2">
    <name type="scientific">Candidatus Desulfovibrio intestinavium</name>
    <dbReference type="NCBI Taxonomy" id="2838534"/>
    <lineage>
        <taxon>Bacteria</taxon>
        <taxon>Pseudomonadati</taxon>
        <taxon>Thermodesulfobacteriota</taxon>
        <taxon>Desulfovibrionia</taxon>
        <taxon>Desulfovibrionales</taxon>
        <taxon>Desulfovibrionaceae</taxon>
        <taxon>Desulfovibrio</taxon>
    </lineage>
</organism>
<gene>
    <name evidence="1" type="ORF">H9784_08205</name>
</gene>
<dbReference type="InterPro" id="IPR059232">
    <property type="entry name" value="Porin_put"/>
</dbReference>
<dbReference type="NCBIfam" id="NF033939">
    <property type="entry name" value="DESULF_POR1"/>
    <property type="match status" value="1"/>
</dbReference>
<dbReference type="EMBL" id="DWZD01000046">
    <property type="protein sequence ID" value="HJA79527.1"/>
    <property type="molecule type" value="Genomic_DNA"/>
</dbReference>
<accession>A0A9D2KQ86</accession>
<sequence>MMAGAARPSHAVEFKAKGVWLTSFQYGQNGNFTHGGHTGYDPSEDEFEARSRVRLLIDAVADENLSGQVYFEIGKSIWGKDNNPQGGMALGADASIIKLKRAYIDWRIPDTDMKLRMGIQGIGLPYIAMDGPTVFQSDVAAITVSHAFNDNVSLSAFWARPYNDNYAGGANGSQANFMDNMDMAGLVLPLRFDGLKLTPWGMFAAIGPNTFRNNNGYINQQINGVNGNYIRSGMLPLRADLLSHGEKLNAYGTAWWGGISGEIAAWEEPFRIAWDAMYGSVTYGDSSLNRAGWMAALLLEYKLDWTTLGLYGWYSSGDDDDTGNGSERLPTISNDYGVASFSGTFIGPDINGVERDRVIGNNLVGTWGVGFRLKDMSFWDDLKHTFHISLLGGTNAPGILKKFHEKTGYWMTPNNPEAQGVNAIGRESMYLTTRDYAVEFGLLNEYKIYDNLQLNVEASYVAPCLDMSDDVWGQSLTGGNHRDLRDAWNVSMLFIYAF</sequence>
<dbReference type="AlphaFoldDB" id="A0A9D2KQ86"/>
<dbReference type="Proteomes" id="UP000823821">
    <property type="component" value="Unassembled WGS sequence"/>
</dbReference>